<accession>A0A8S5RV48</accession>
<proteinExistence type="predicted"/>
<evidence type="ECO:0000313" key="1">
    <source>
        <dbReference type="EMBL" id="DAF42629.1"/>
    </source>
</evidence>
<reference evidence="1" key="1">
    <citation type="journal article" date="2021" name="Proc. Natl. Acad. Sci. U.S.A.">
        <title>A Catalog of Tens of Thousands of Viruses from Human Metagenomes Reveals Hidden Associations with Chronic Diseases.</title>
        <authorList>
            <person name="Tisza M.J."/>
            <person name="Buck C.B."/>
        </authorList>
    </citation>
    <scope>NUCLEOTIDE SEQUENCE</scope>
    <source>
        <strain evidence="1">CtHip2</strain>
    </source>
</reference>
<organism evidence="1">
    <name type="scientific">Siphoviridae sp. ctHip2</name>
    <dbReference type="NCBI Taxonomy" id="2827830"/>
    <lineage>
        <taxon>Viruses</taxon>
        <taxon>Duplodnaviria</taxon>
        <taxon>Heunggongvirae</taxon>
        <taxon>Uroviricota</taxon>
        <taxon>Caudoviricetes</taxon>
    </lineage>
</organism>
<name>A0A8S5RV48_9CAUD</name>
<dbReference type="EMBL" id="BK032497">
    <property type="protein sequence ID" value="DAF42629.1"/>
    <property type="molecule type" value="Genomic_DNA"/>
</dbReference>
<sequence length="861" mass="100049">MSNLSKFEEYSLKNEFLSNYFEPINKEEATRQIFILDKIQDLDDVTCISSKKPEKKAQAKSTQSVPFYVADRDLRNKDIWKITGRFLNDYNDKLDLTRLNINNIRVYFAPGTASKNKELDYLHSLVLDVDPTNIETIQNLEFVMERYYNYLPFNMVVNSGNGLHIYFNFDKPIKLTQLTKFHLKNIKDVISYIFTYLLGLTTHIPEEYKKKGAANTTQSIMQKMSVPGCRTKFYTPQNKAVVQAFRIKKDKVTYQDFLISISNFVDLFRGDLPSGLYNKVKMFIEDSSIFDELIATQNQLSHTDLILEDFDKLYRLSSTPHKLLSSSKASILKNVSEVKRLLQQQDERRNEIVRGYRAKALKGRGKMLTILGFTRNIASNLKSFNRQLNEPLENKEVKAIISEIRNLKGNVGYNHRTFKRDHGFYYIKRNKYINSAHKAAEEAYYVECGLNYGHGYGTYVNPTNSVAAVYSENQDYYYANQDELAKELRLRGIVGEKQYAEAKKKVTKFFSSQAHNNYMNNFRRLRSGNDLMERPLNFVNLFISEVTLDETKQKRKQITHTEKAIKQIQRLEQAVNIITTLENAIHWSVTKEKQLQKVAKFFQRFRAINNSVKTAFLSNELEVSLEKVVQEAFALYDRYNVVLIQRKALVKNGSYTGSDEFAQSILTNFNNYRKDKRQEQFIKTVSNLAANKVFTNSKYSNFEINSLLYRFKSRPRLVTLTSDDVVNSYLAIHNLEDNSKNQTIAKVNLTYELSSIIKDLRFNIRDGYYTTIQRLDKETARLTNETYGKNTIATATEVESFIRNVLNPLLNELTDNLIFEMDYTDFSTILPRNNFYVAEKLNRVIEMNLNNNSTSTTLLAA</sequence>
<protein>
    <submittedName>
        <fullName evidence="1">RepB DNA primase</fullName>
    </submittedName>
</protein>